<sequence length="66" mass="7069">MSNTLTRIRAVPVLCGRPPSAAVRISINCACSSRSNCFSNTSSAYLLPSVSRVCTSRRKCSLGFIT</sequence>
<evidence type="ECO:0000313" key="1">
    <source>
        <dbReference type="Ensembl" id="ENSGAGP00000024102.1"/>
    </source>
</evidence>
<accession>A0A452I8V7</accession>
<name>A0A452I8V7_9SAUR</name>
<protein>
    <submittedName>
        <fullName evidence="1">Uncharacterized protein</fullName>
    </submittedName>
</protein>
<organism evidence="1 2">
    <name type="scientific">Gopherus agassizii</name>
    <name type="common">Agassiz's desert tortoise</name>
    <dbReference type="NCBI Taxonomy" id="38772"/>
    <lineage>
        <taxon>Eukaryota</taxon>
        <taxon>Metazoa</taxon>
        <taxon>Chordata</taxon>
        <taxon>Craniata</taxon>
        <taxon>Vertebrata</taxon>
        <taxon>Euteleostomi</taxon>
        <taxon>Archelosauria</taxon>
        <taxon>Testudinata</taxon>
        <taxon>Testudines</taxon>
        <taxon>Cryptodira</taxon>
        <taxon>Durocryptodira</taxon>
        <taxon>Testudinoidea</taxon>
        <taxon>Testudinidae</taxon>
        <taxon>Gopherus</taxon>
    </lineage>
</organism>
<reference evidence="1" key="2">
    <citation type="submission" date="2025-08" db="UniProtKB">
        <authorList>
            <consortium name="Ensembl"/>
        </authorList>
    </citation>
    <scope>IDENTIFICATION</scope>
</reference>
<keyword evidence="2" id="KW-1185">Reference proteome</keyword>
<dbReference type="Ensembl" id="ENSGAGT00000027446.1">
    <property type="protein sequence ID" value="ENSGAGP00000024102.1"/>
    <property type="gene ID" value="ENSGAGG00000017632.1"/>
</dbReference>
<dbReference type="AlphaFoldDB" id="A0A452I8V7"/>
<dbReference type="Proteomes" id="UP000291020">
    <property type="component" value="Unassembled WGS sequence"/>
</dbReference>
<evidence type="ECO:0000313" key="2">
    <source>
        <dbReference type="Proteomes" id="UP000291020"/>
    </source>
</evidence>
<reference evidence="1" key="3">
    <citation type="submission" date="2025-09" db="UniProtKB">
        <authorList>
            <consortium name="Ensembl"/>
        </authorList>
    </citation>
    <scope>IDENTIFICATION</scope>
</reference>
<reference evidence="2" key="1">
    <citation type="journal article" date="2017" name="PLoS ONE">
        <title>The Agassiz's desert tortoise genome provides a resource for the conservation of a threatened species.</title>
        <authorList>
            <person name="Tollis M."/>
            <person name="DeNardo D.F."/>
            <person name="Cornelius J.A."/>
            <person name="Dolby G.A."/>
            <person name="Edwards T."/>
            <person name="Henen B.T."/>
            <person name="Karl A.E."/>
            <person name="Murphy R.W."/>
            <person name="Kusumi K."/>
        </authorList>
    </citation>
    <scope>NUCLEOTIDE SEQUENCE [LARGE SCALE GENOMIC DNA]</scope>
</reference>
<proteinExistence type="predicted"/>